<accession>A0AAU8B6T8</accession>
<dbReference type="InterPro" id="IPR056906">
    <property type="entry name" value="ORF2/G2P_dom"/>
</dbReference>
<organism evidence="3">
    <name type="scientific">Dulem virus 86</name>
    <dbReference type="NCBI Taxonomy" id="3145797"/>
    <lineage>
        <taxon>Viruses</taxon>
        <taxon>Monodnaviria</taxon>
        <taxon>Sangervirae</taxon>
        <taxon>Phixviricota</taxon>
        <taxon>Malgrandaviricetes</taxon>
        <taxon>Petitvirales</taxon>
        <taxon>Microviridae</taxon>
        <taxon>Microvirus</taxon>
    </lineage>
</organism>
<sequence>MICFSPIRLKNPKFDKLPNQPRFLDVPCGKCPACLSNKRREWLSRLIFESECHTTSLFVTLTYNDDNLPYDKAGNPCFDKRQVQNFLKRLRKRLKGIELRYFLVSEYGDQGNRPHYHAIFFGLPYAYDLVLAIQSEWKYGYVKIDLANPQRMNYCCKYVLFKSDIPEGREKPFMLCSKRPCIGFDFFLLSELNSLIEQIPLSDLRFKAIVIESPELSEISFYPIHLVPYIDKKSKILFLKNLTERTSYFQNIYRALETALSTLTL</sequence>
<evidence type="ECO:0000259" key="1">
    <source>
        <dbReference type="Pfam" id="PF23343"/>
    </source>
</evidence>
<name>A0AAU8B6T8_9VIRU</name>
<evidence type="ECO:0000313" key="2">
    <source>
        <dbReference type="EMBL" id="XCD05676.1"/>
    </source>
</evidence>
<feature type="domain" description="Replication-associated protein ORF2/G2P" evidence="1">
    <location>
        <begin position="57"/>
        <end position="159"/>
    </location>
</feature>
<evidence type="ECO:0000313" key="3">
    <source>
        <dbReference type="EMBL" id="XCD07230.1"/>
    </source>
</evidence>
<dbReference type="EMBL" id="PP511769">
    <property type="protein sequence ID" value="XCD07230.1"/>
    <property type="molecule type" value="Genomic_DNA"/>
</dbReference>
<dbReference type="Pfam" id="PF23343">
    <property type="entry name" value="REP_ORF2-G2P"/>
    <property type="match status" value="1"/>
</dbReference>
<proteinExistence type="predicted"/>
<dbReference type="EMBL" id="PP511592">
    <property type="protein sequence ID" value="XCD05676.1"/>
    <property type="molecule type" value="Genomic_DNA"/>
</dbReference>
<reference evidence="3" key="1">
    <citation type="submission" date="2024-03" db="EMBL/GenBank/DDBJ databases">
        <title>Diverse circular DNA viruses in blood, oral, and fecal samples of captive lemurs.</title>
        <authorList>
            <person name="Paietta E.N."/>
            <person name="Kraberger S."/>
            <person name="Lund M.C."/>
            <person name="Custer J.M."/>
            <person name="Vargas K.M."/>
            <person name="Ehmke E.E."/>
            <person name="Yoder A.D."/>
            <person name="Varsani A."/>
        </authorList>
    </citation>
    <scope>NUCLEOTIDE SEQUENCE</scope>
    <source>
        <strain evidence="2">Duke_24FS_130</strain>
        <strain evidence="3">Duke_26_111</strain>
    </source>
</reference>
<protein>
    <submittedName>
        <fullName evidence="3">Replication initiator protein</fullName>
    </submittedName>
</protein>